<dbReference type="SUPFAM" id="SSF53167">
    <property type="entry name" value="Purine and uridine phosphorylases"/>
    <property type="match status" value="1"/>
</dbReference>
<keyword evidence="2 4" id="KW-0808">Transferase</keyword>
<dbReference type="GO" id="GO:0005829">
    <property type="term" value="C:cytosol"/>
    <property type="evidence" value="ECO:0007669"/>
    <property type="project" value="TreeGrafter"/>
</dbReference>
<feature type="binding site" evidence="4">
    <location>
        <position position="4"/>
    </location>
    <ligand>
        <name>a purine D-ribonucleoside</name>
        <dbReference type="ChEBI" id="CHEBI:142355"/>
        <note>ligand shared between dimeric partners</note>
    </ligand>
</feature>
<feature type="binding site" description="in other chain" evidence="4">
    <location>
        <begin position="87"/>
        <end position="90"/>
    </location>
    <ligand>
        <name>phosphate</name>
        <dbReference type="ChEBI" id="CHEBI:43474"/>
        <note>ligand shared between dimeric partners</note>
    </ligand>
</feature>
<feature type="binding site" evidence="4">
    <location>
        <position position="43"/>
    </location>
    <ligand>
        <name>phosphate</name>
        <dbReference type="ChEBI" id="CHEBI:43474"/>
        <note>ligand shared between dimeric partners</note>
    </ligand>
</feature>
<reference evidence="6 7" key="1">
    <citation type="journal article" date="2023" name="Microbiol. Spectr.">
        <title>Symbiosis of Carpenter Bees with Uncharacterized Lactic Acid Bacteria Showing NAD Auxotrophy.</title>
        <authorList>
            <person name="Kawasaki S."/>
            <person name="Ozawa K."/>
            <person name="Mori T."/>
            <person name="Yamamoto A."/>
            <person name="Ito M."/>
            <person name="Ohkuma M."/>
            <person name="Sakamoto M."/>
            <person name="Matsutani M."/>
        </authorList>
    </citation>
    <scope>NUCLEOTIDE SEQUENCE [LARGE SCALE GENOMIC DNA]</scope>
    <source>
        <strain evidence="6 7">XA3</strain>
    </source>
</reference>
<feature type="binding site" description="in other chain" evidence="4">
    <location>
        <position position="24"/>
    </location>
    <ligand>
        <name>phosphate</name>
        <dbReference type="ChEBI" id="CHEBI:43474"/>
        <note>ligand shared between dimeric partners</note>
    </ligand>
</feature>
<feature type="binding site" description="in other chain" evidence="4">
    <location>
        <position position="20"/>
    </location>
    <ligand>
        <name>phosphate</name>
        <dbReference type="ChEBI" id="CHEBI:43474"/>
        <note>ligand shared between dimeric partners</note>
    </ligand>
</feature>
<keyword evidence="1 4" id="KW-0328">Glycosyltransferase</keyword>
<comment type="catalytic activity">
    <reaction evidence="3">
        <text>uridine + phosphate = alpha-D-ribose 1-phosphate + uracil</text>
        <dbReference type="Rhea" id="RHEA:24388"/>
        <dbReference type="ChEBI" id="CHEBI:16704"/>
        <dbReference type="ChEBI" id="CHEBI:17568"/>
        <dbReference type="ChEBI" id="CHEBI:43474"/>
        <dbReference type="ChEBI" id="CHEBI:57720"/>
        <dbReference type="EC" id="2.4.2.3"/>
    </reaction>
</comment>
<comment type="similarity">
    <text evidence="4">Belongs to the PNP/UDP phosphorylase family.</text>
</comment>
<dbReference type="GO" id="GO:0004731">
    <property type="term" value="F:purine-nucleoside phosphorylase activity"/>
    <property type="evidence" value="ECO:0007669"/>
    <property type="project" value="UniProtKB-UniRule"/>
</dbReference>
<feature type="binding site" description="in other chain" evidence="4">
    <location>
        <begin position="204"/>
        <end position="205"/>
    </location>
    <ligand>
        <name>a purine D-ribonucleoside</name>
        <dbReference type="ChEBI" id="CHEBI:142355"/>
        <note>ligand shared between dimeric partners</note>
    </ligand>
</feature>
<comment type="function">
    <text evidence="4">Catalyzes the reversible phosphorolytic breakdown of the N-glycosidic bond in the beta-(deoxy)ribonucleoside molecules, with the formation of the corresponding free purine bases and pentose-1-phosphate.</text>
</comment>
<dbReference type="EC" id="2.4.2.1" evidence="4"/>
<dbReference type="InterPro" id="IPR035994">
    <property type="entry name" value="Nucleoside_phosphorylase_sf"/>
</dbReference>
<dbReference type="Proteomes" id="UP001321861">
    <property type="component" value="Chromosome"/>
</dbReference>
<dbReference type="Pfam" id="PF01048">
    <property type="entry name" value="PNP_UDP_1"/>
    <property type="match status" value="1"/>
</dbReference>
<evidence type="ECO:0000259" key="5">
    <source>
        <dbReference type="Pfam" id="PF01048"/>
    </source>
</evidence>
<dbReference type="HAMAP" id="MF_01627">
    <property type="entry name" value="Pur_nucleosid_phosp"/>
    <property type="match status" value="1"/>
</dbReference>
<feature type="domain" description="Nucleoside phosphorylase" evidence="5">
    <location>
        <begin position="16"/>
        <end position="229"/>
    </location>
</feature>
<dbReference type="AlphaFoldDB" id="A0AAU9D2X1"/>
<dbReference type="NCBIfam" id="TIGR00107">
    <property type="entry name" value="deoD"/>
    <property type="match status" value="1"/>
</dbReference>
<accession>A0AAU9D2X1</accession>
<evidence type="ECO:0000256" key="2">
    <source>
        <dbReference type="ARBA" id="ARBA00022679"/>
    </source>
</evidence>
<evidence type="ECO:0000313" key="6">
    <source>
        <dbReference type="EMBL" id="BDR58104.1"/>
    </source>
</evidence>
<dbReference type="InterPro" id="IPR000845">
    <property type="entry name" value="Nucleoside_phosphorylase_d"/>
</dbReference>
<dbReference type="PANTHER" id="PTHR43691">
    <property type="entry name" value="URIDINE PHOSPHORYLASE"/>
    <property type="match status" value="1"/>
</dbReference>
<comment type="catalytic activity">
    <reaction evidence="4">
        <text>a purine 2'-deoxy-D-ribonucleoside + phosphate = a purine nucleobase + 2-deoxy-alpha-D-ribose 1-phosphate</text>
        <dbReference type="Rhea" id="RHEA:36431"/>
        <dbReference type="ChEBI" id="CHEBI:26386"/>
        <dbReference type="ChEBI" id="CHEBI:43474"/>
        <dbReference type="ChEBI" id="CHEBI:57259"/>
        <dbReference type="ChEBI" id="CHEBI:142361"/>
        <dbReference type="EC" id="2.4.2.1"/>
    </reaction>
</comment>
<dbReference type="InterPro" id="IPR004402">
    <property type="entry name" value="DeoD-type"/>
</dbReference>
<evidence type="ECO:0000256" key="1">
    <source>
        <dbReference type="ARBA" id="ARBA00022676"/>
    </source>
</evidence>
<dbReference type="CDD" id="cd09006">
    <property type="entry name" value="PNP_EcPNPI-like"/>
    <property type="match status" value="1"/>
</dbReference>
<feature type="binding site" description="in other chain" evidence="4">
    <location>
        <begin position="180"/>
        <end position="182"/>
    </location>
    <ligand>
        <name>a purine D-ribonucleoside</name>
        <dbReference type="ChEBI" id="CHEBI:142355"/>
        <note>ligand shared between dimeric partners</note>
    </ligand>
</feature>
<keyword evidence="7" id="KW-1185">Reference proteome</keyword>
<dbReference type="PANTHER" id="PTHR43691:SF11">
    <property type="entry name" value="FI09636P-RELATED"/>
    <property type="match status" value="1"/>
</dbReference>
<organism evidence="6 7">
    <name type="scientific">Xylocopilactobacillus apicola</name>
    <dbReference type="NCBI Taxonomy" id="2932184"/>
    <lineage>
        <taxon>Bacteria</taxon>
        <taxon>Bacillati</taxon>
        <taxon>Bacillota</taxon>
        <taxon>Bacilli</taxon>
        <taxon>Lactobacillales</taxon>
        <taxon>Lactobacillaceae</taxon>
        <taxon>Xylocopilactobacillus</taxon>
    </lineage>
</organism>
<protein>
    <recommendedName>
        <fullName evidence="4">Purine nucleoside phosphorylase DeoD-type</fullName>
        <shortName evidence="4">PNP</shortName>
        <ecNumber evidence="4">2.4.2.1</ecNumber>
    </recommendedName>
</protein>
<dbReference type="KEGG" id="xap:XA3_05450"/>
<comment type="caution">
    <text evidence="4">Lacks conserved residue(s) required for the propagation of feature annotation.</text>
</comment>
<name>A0AAU9D2X1_9LACO</name>
<gene>
    <name evidence="4 6" type="primary">deoD</name>
    <name evidence="6" type="ORF">XA3_05450</name>
</gene>
<dbReference type="GO" id="GO:0006152">
    <property type="term" value="P:purine nucleoside catabolic process"/>
    <property type="evidence" value="ECO:0007669"/>
    <property type="project" value="TreeGrafter"/>
</dbReference>
<sequence>MTTHIGANKGDIAETVLLPGDPYRAKYVAENYLTEVTLYNEVRGALGYTGTYKGKKVSVQATGMGIPSISIYVNELIQGFNAKKLIRIGTAGSISRDLGVNELLLAEGAGTTAALREQYFANKVTFIPPASFNLLHQAYESAKKEGIKAKVGSVLSEDRFYDDSDEIHELVASYGITAVEMETAVLYTLAAKYHVEALGIMTISNSLVTGEELSAKERERNLDQMIKLALATAAE</sequence>
<dbReference type="GO" id="GO:0004850">
    <property type="term" value="F:uridine phosphorylase activity"/>
    <property type="evidence" value="ECO:0007669"/>
    <property type="project" value="UniProtKB-EC"/>
</dbReference>
<evidence type="ECO:0000256" key="3">
    <source>
        <dbReference type="ARBA" id="ARBA00048447"/>
    </source>
</evidence>
<comment type="catalytic activity">
    <reaction evidence="4">
        <text>a purine D-ribonucleoside + phosphate = a purine nucleobase + alpha-D-ribose 1-phosphate</text>
        <dbReference type="Rhea" id="RHEA:19805"/>
        <dbReference type="ChEBI" id="CHEBI:26386"/>
        <dbReference type="ChEBI" id="CHEBI:43474"/>
        <dbReference type="ChEBI" id="CHEBI:57720"/>
        <dbReference type="ChEBI" id="CHEBI:142355"/>
        <dbReference type="EC" id="2.4.2.1"/>
    </reaction>
</comment>
<dbReference type="RefSeq" id="WP_317636024.1">
    <property type="nucleotide sequence ID" value="NZ_AP026802.1"/>
</dbReference>
<comment type="subunit">
    <text evidence="4">Homohexamer; trimer of homodimers.</text>
</comment>
<dbReference type="Gene3D" id="3.40.50.1580">
    <property type="entry name" value="Nucleoside phosphorylase domain"/>
    <property type="match status" value="1"/>
</dbReference>
<dbReference type="NCBIfam" id="NF004489">
    <property type="entry name" value="PRK05819.1"/>
    <property type="match status" value="1"/>
</dbReference>
<evidence type="ECO:0000256" key="4">
    <source>
        <dbReference type="HAMAP-Rule" id="MF_01627"/>
    </source>
</evidence>
<evidence type="ECO:0000313" key="7">
    <source>
        <dbReference type="Proteomes" id="UP001321861"/>
    </source>
</evidence>
<dbReference type="EMBL" id="AP026802">
    <property type="protein sequence ID" value="BDR58104.1"/>
    <property type="molecule type" value="Genomic_DNA"/>
</dbReference>
<feature type="site" description="Important for catalytic activity" evidence="4">
    <location>
        <position position="218"/>
    </location>
</feature>
<proteinExistence type="inferred from homology"/>